<evidence type="ECO:0000256" key="4">
    <source>
        <dbReference type="ARBA" id="ARBA00023136"/>
    </source>
</evidence>
<keyword evidence="2 6" id="KW-0812">Transmembrane</keyword>
<feature type="transmembrane region" description="Helical" evidence="6">
    <location>
        <begin position="12"/>
        <end position="38"/>
    </location>
</feature>
<organism evidence="8 9">
    <name type="scientific">Archangium lansingense</name>
    <dbReference type="NCBI Taxonomy" id="2995310"/>
    <lineage>
        <taxon>Bacteria</taxon>
        <taxon>Pseudomonadati</taxon>
        <taxon>Myxococcota</taxon>
        <taxon>Myxococcia</taxon>
        <taxon>Myxococcales</taxon>
        <taxon>Cystobacterineae</taxon>
        <taxon>Archangiaceae</taxon>
        <taxon>Archangium</taxon>
    </lineage>
</organism>
<proteinExistence type="predicted"/>
<dbReference type="Proteomes" id="UP001207654">
    <property type="component" value="Unassembled WGS sequence"/>
</dbReference>
<name>A0ABT4ANI5_9BACT</name>
<evidence type="ECO:0000256" key="2">
    <source>
        <dbReference type="ARBA" id="ARBA00022692"/>
    </source>
</evidence>
<feature type="region of interest" description="Disordered" evidence="5">
    <location>
        <begin position="246"/>
        <end position="281"/>
    </location>
</feature>
<feature type="transmembrane region" description="Helical" evidence="6">
    <location>
        <begin position="95"/>
        <end position="113"/>
    </location>
</feature>
<feature type="transmembrane region" description="Helical" evidence="6">
    <location>
        <begin position="165"/>
        <end position="188"/>
    </location>
</feature>
<dbReference type="PANTHER" id="PTHR11863">
    <property type="entry name" value="STEROL DESATURASE"/>
    <property type="match status" value="1"/>
</dbReference>
<evidence type="ECO:0000256" key="6">
    <source>
        <dbReference type="SAM" id="Phobius"/>
    </source>
</evidence>
<dbReference type="RefSeq" id="WP_267541791.1">
    <property type="nucleotide sequence ID" value="NZ_JAPNKA010000001.1"/>
</dbReference>
<sequence length="281" mass="31641">MQWAIDWLRTVPLWQAALVFLSKNILVLLLAVALGEWLARRFAHRRVAPKAPPLQREELALAAMCAVLNSVVTFAGLLLWREGLIRFRLDGGPRVLVDVLVLVGVMDLGMYLLHRTAHVPLLYSWLHAPHHRYERARPLTLFVLSPLEVLGFGALWLTVCMAYEASWAAMLLYLVFNTLWGVLGHLGVEPFPDAWVRWPGLRAVATTTFHARHHLDQAHHFGFYTLIWDRLFGTLAPDYETSFARSQVPPLESPGPSREPEAAGLSSTLVPQSADRVRPPS</sequence>
<evidence type="ECO:0000256" key="3">
    <source>
        <dbReference type="ARBA" id="ARBA00022989"/>
    </source>
</evidence>
<dbReference type="EMBL" id="JAPNKA010000001">
    <property type="protein sequence ID" value="MCY1083255.1"/>
    <property type="molecule type" value="Genomic_DNA"/>
</dbReference>
<comment type="caution">
    <text evidence="8">The sequence shown here is derived from an EMBL/GenBank/DDBJ whole genome shotgun (WGS) entry which is preliminary data.</text>
</comment>
<evidence type="ECO:0000313" key="9">
    <source>
        <dbReference type="Proteomes" id="UP001207654"/>
    </source>
</evidence>
<evidence type="ECO:0000259" key="7">
    <source>
        <dbReference type="Pfam" id="PF04116"/>
    </source>
</evidence>
<reference evidence="8 9" key="1">
    <citation type="submission" date="2022-11" db="EMBL/GenBank/DDBJ databases">
        <title>Minimal conservation of predation-associated metabolite biosynthetic gene clusters underscores biosynthetic potential of Myxococcota including descriptions for ten novel species: Archangium lansinium sp. nov., Myxococcus landrumus sp. nov., Nannocystis bai.</title>
        <authorList>
            <person name="Ahearne A."/>
            <person name="Stevens C."/>
            <person name="Phillips K."/>
        </authorList>
    </citation>
    <scope>NUCLEOTIDE SEQUENCE [LARGE SCALE GENOMIC DNA]</scope>
    <source>
        <strain evidence="8 9">MIWBW</strain>
    </source>
</reference>
<comment type="subcellular location">
    <subcellularLocation>
        <location evidence="1">Membrane</location>
    </subcellularLocation>
</comment>
<evidence type="ECO:0000313" key="8">
    <source>
        <dbReference type="EMBL" id="MCY1083255.1"/>
    </source>
</evidence>
<feature type="transmembrane region" description="Helical" evidence="6">
    <location>
        <begin position="139"/>
        <end position="159"/>
    </location>
</feature>
<evidence type="ECO:0000256" key="1">
    <source>
        <dbReference type="ARBA" id="ARBA00004370"/>
    </source>
</evidence>
<feature type="transmembrane region" description="Helical" evidence="6">
    <location>
        <begin position="59"/>
        <end position="80"/>
    </location>
</feature>
<keyword evidence="4 6" id="KW-0472">Membrane</keyword>
<evidence type="ECO:0000256" key="5">
    <source>
        <dbReference type="SAM" id="MobiDB-lite"/>
    </source>
</evidence>
<dbReference type="InterPro" id="IPR050307">
    <property type="entry name" value="Sterol_Desaturase_Related"/>
</dbReference>
<accession>A0ABT4ANI5</accession>
<keyword evidence="3 6" id="KW-1133">Transmembrane helix</keyword>
<dbReference type="Pfam" id="PF04116">
    <property type="entry name" value="FA_hydroxylase"/>
    <property type="match status" value="1"/>
</dbReference>
<keyword evidence="9" id="KW-1185">Reference proteome</keyword>
<feature type="domain" description="Fatty acid hydroxylase" evidence="7">
    <location>
        <begin position="100"/>
        <end position="234"/>
    </location>
</feature>
<gene>
    <name evidence="8" type="ORF">OV287_53355</name>
</gene>
<protein>
    <submittedName>
        <fullName evidence="8">Sterol desaturase family protein</fullName>
    </submittedName>
</protein>
<dbReference type="InterPro" id="IPR006694">
    <property type="entry name" value="Fatty_acid_hydroxylase"/>
</dbReference>